<dbReference type="Proteomes" id="UP000245383">
    <property type="component" value="Unassembled WGS sequence"/>
</dbReference>
<dbReference type="InterPro" id="IPR036691">
    <property type="entry name" value="Endo/exonu/phosph_ase_sf"/>
</dbReference>
<dbReference type="AlphaFoldDB" id="A0A2T9YRY5"/>
<dbReference type="EMBL" id="MBFR01000068">
    <property type="protein sequence ID" value="PVU95014.1"/>
    <property type="molecule type" value="Genomic_DNA"/>
</dbReference>
<dbReference type="Gene3D" id="3.60.10.10">
    <property type="entry name" value="Endonuclease/exonuclease/phosphatase"/>
    <property type="match status" value="1"/>
</dbReference>
<proteinExistence type="predicted"/>
<organism evidence="1 2">
    <name type="scientific">Smittium simulii</name>
    <dbReference type="NCBI Taxonomy" id="133385"/>
    <lineage>
        <taxon>Eukaryota</taxon>
        <taxon>Fungi</taxon>
        <taxon>Fungi incertae sedis</taxon>
        <taxon>Zoopagomycota</taxon>
        <taxon>Kickxellomycotina</taxon>
        <taxon>Harpellomycetes</taxon>
        <taxon>Harpellales</taxon>
        <taxon>Legeriomycetaceae</taxon>
        <taxon>Smittium</taxon>
    </lineage>
</organism>
<sequence length="413" mass="46645">MPNVPSVIPNAAAELPLFSEKRTRVEYSTVAKTDNYIPRALKKACYSGSDTKIGCSWTQFSGNINTLYQTVTLEEGAQIITIPNTNSLNIINLVEAVNNTFTKNGIIYDFSAYKNKISGKFHTFGVKFLFKKTIYSFEIPTFLELDQFVLALTYRGCKPVCSFLKQQVGKNAQKISQNIVVLTPKSAMETKINNIFADINKNINQEAQKKSKEPPNKIQSLELNNKSMELISKKNIDRFTEFNSIKKLEENKSDENYAKNNASVAVIDMDLVNELADNNGIVMVANNSNFKVMTFNVQSMYIKVEDLELILNKTNPNLKNLTKNGSGLLIAVKNRSIWGICELRNEYYWMAAKLNSKTASGKENKIIVINIHTPHLAAEEKIMKKQIEMYLQNIISKNENKKIIPAGDFNMDT</sequence>
<keyword evidence="2" id="KW-1185">Reference proteome</keyword>
<dbReference type="OrthoDB" id="5534248at2759"/>
<evidence type="ECO:0000313" key="1">
    <source>
        <dbReference type="EMBL" id="PVU95014.1"/>
    </source>
</evidence>
<gene>
    <name evidence="1" type="ORF">BB561_002116</name>
</gene>
<dbReference type="SUPFAM" id="SSF56219">
    <property type="entry name" value="DNase I-like"/>
    <property type="match status" value="1"/>
</dbReference>
<dbReference type="STRING" id="133385.A0A2T9YRY5"/>
<protein>
    <recommendedName>
        <fullName evidence="3">Endonuclease/exonuclease/phosphatase domain-containing protein</fullName>
    </recommendedName>
</protein>
<comment type="caution">
    <text evidence="1">The sequence shown here is derived from an EMBL/GenBank/DDBJ whole genome shotgun (WGS) entry which is preliminary data.</text>
</comment>
<accession>A0A2T9YRY5</accession>
<evidence type="ECO:0008006" key="3">
    <source>
        <dbReference type="Google" id="ProtNLM"/>
    </source>
</evidence>
<reference evidence="1 2" key="1">
    <citation type="journal article" date="2018" name="MBio">
        <title>Comparative Genomics Reveals the Core Gene Toolbox for the Fungus-Insect Symbiosis.</title>
        <authorList>
            <person name="Wang Y."/>
            <person name="Stata M."/>
            <person name="Wang W."/>
            <person name="Stajich J.E."/>
            <person name="White M.M."/>
            <person name="Moncalvo J.M."/>
        </authorList>
    </citation>
    <scope>NUCLEOTIDE SEQUENCE [LARGE SCALE GENOMIC DNA]</scope>
    <source>
        <strain evidence="1 2">SWE-8-4</strain>
    </source>
</reference>
<name>A0A2T9YRY5_9FUNG</name>
<evidence type="ECO:0000313" key="2">
    <source>
        <dbReference type="Proteomes" id="UP000245383"/>
    </source>
</evidence>